<dbReference type="RefSeq" id="WP_187001310.1">
    <property type="nucleotide sequence ID" value="NZ_CP060414.2"/>
</dbReference>
<gene>
    <name evidence="1" type="ORF">H7A79_1025</name>
</gene>
<dbReference type="EMBL" id="CP060414">
    <property type="protein sequence ID" value="QNT59891.1"/>
    <property type="molecule type" value="Genomic_DNA"/>
</dbReference>
<proteinExistence type="predicted"/>
<organism evidence="1 2">
    <name type="scientific">Neisseria musculi</name>
    <dbReference type="NCBI Taxonomy" id="1815583"/>
    <lineage>
        <taxon>Bacteria</taxon>
        <taxon>Pseudomonadati</taxon>
        <taxon>Pseudomonadota</taxon>
        <taxon>Betaproteobacteria</taxon>
        <taxon>Neisseriales</taxon>
        <taxon>Neisseriaceae</taxon>
        <taxon>Neisseria</taxon>
    </lineage>
</organism>
<reference evidence="1" key="1">
    <citation type="submission" date="2024-06" db="EMBL/GenBank/DDBJ databases">
        <title>Complete Genome Sequence of mouse commensal type strain Neisseria musculi.</title>
        <authorList>
            <person name="Thapa E."/>
            <person name="Aluvathingal J."/>
            <person name="Nadendla S."/>
            <person name="Mehta A."/>
            <person name="Tettelin H."/>
            <person name="Weyand N.J."/>
        </authorList>
    </citation>
    <scope>NUCLEOTIDE SEQUENCE</scope>
    <source>
        <strain evidence="1">NW831</strain>
    </source>
</reference>
<sequence>METDKLLAEVSTLNGKLENLALKQQAQEQAFLDILLEICLQLPPTKQSKLIFDLDLTAVPSATVIRTAKRQPHLFDNEFHRQAEFLSNRENLNTVAEHRDYLIRELNTKILNVICKE</sequence>
<dbReference type="AlphaFoldDB" id="A0A7H1ME26"/>
<evidence type="ECO:0000313" key="2">
    <source>
        <dbReference type="Proteomes" id="UP000516412"/>
    </source>
</evidence>
<dbReference type="KEGG" id="nmus:H7A79_1025"/>
<name>A0A7H1ME26_9NEIS</name>
<dbReference type="Proteomes" id="UP000516412">
    <property type="component" value="Chromosome"/>
</dbReference>
<keyword evidence="2" id="KW-1185">Reference proteome</keyword>
<accession>A0A7H1ME26</accession>
<evidence type="ECO:0000313" key="1">
    <source>
        <dbReference type="EMBL" id="QNT59891.1"/>
    </source>
</evidence>
<protein>
    <submittedName>
        <fullName evidence="1">Uncharacterized protein</fullName>
    </submittedName>
</protein>